<keyword evidence="3" id="KW-1185">Reference proteome</keyword>
<organism evidence="2 3">
    <name type="scientific">Dysgonomonas alginatilytica</name>
    <dbReference type="NCBI Taxonomy" id="1605892"/>
    <lineage>
        <taxon>Bacteria</taxon>
        <taxon>Pseudomonadati</taxon>
        <taxon>Bacteroidota</taxon>
        <taxon>Bacteroidia</taxon>
        <taxon>Bacteroidales</taxon>
        <taxon>Dysgonomonadaceae</taxon>
        <taxon>Dysgonomonas</taxon>
    </lineage>
</organism>
<comment type="caution">
    <text evidence="2">The sequence shown here is derived from an EMBL/GenBank/DDBJ whole genome shotgun (WGS) entry which is preliminary data.</text>
</comment>
<dbReference type="RefSeq" id="WP_110309204.1">
    <property type="nucleotide sequence ID" value="NZ_QICL01000001.1"/>
</dbReference>
<evidence type="ECO:0000313" key="2">
    <source>
        <dbReference type="EMBL" id="PXV69255.1"/>
    </source>
</evidence>
<accession>A0A2V3Q1R2</accession>
<feature type="transmembrane region" description="Helical" evidence="1">
    <location>
        <begin position="12"/>
        <end position="30"/>
    </location>
</feature>
<reference evidence="2 3" key="1">
    <citation type="submission" date="2018-03" db="EMBL/GenBank/DDBJ databases">
        <title>Genomic Encyclopedia of Archaeal and Bacterial Type Strains, Phase II (KMG-II): from individual species to whole genera.</title>
        <authorList>
            <person name="Goeker M."/>
        </authorList>
    </citation>
    <scope>NUCLEOTIDE SEQUENCE [LARGE SCALE GENOMIC DNA]</scope>
    <source>
        <strain evidence="2 3">DSM 100214</strain>
    </source>
</reference>
<evidence type="ECO:0000313" key="3">
    <source>
        <dbReference type="Proteomes" id="UP000247973"/>
    </source>
</evidence>
<dbReference type="OrthoDB" id="1099872at2"/>
<sequence>MKNKKFKKLWGIPLFIAIFALLVWATMLLWNALLPAIFGLVTITYWQALGLLVLGRLLFGGFGRGGGGMHHFGRHRHHHGCGKRGGDGRFGRGDSDFMLDGNERFDRRGGDPFHRMRDKMKSMTKDERREFFHDRLHNQHILWEEMLDDFDNFDKKVDRDDQQ</sequence>
<keyword evidence="1" id="KW-1133">Transmembrane helix</keyword>
<keyword evidence="1" id="KW-0812">Transmembrane</keyword>
<name>A0A2V3Q1R2_9BACT</name>
<dbReference type="EMBL" id="QICL01000001">
    <property type="protein sequence ID" value="PXV69255.1"/>
    <property type="molecule type" value="Genomic_DNA"/>
</dbReference>
<keyword evidence="1" id="KW-0472">Membrane</keyword>
<feature type="transmembrane region" description="Helical" evidence="1">
    <location>
        <begin position="36"/>
        <end position="59"/>
    </location>
</feature>
<gene>
    <name evidence="2" type="ORF">CLV62_101524</name>
</gene>
<dbReference type="AlphaFoldDB" id="A0A2V3Q1R2"/>
<proteinExistence type="predicted"/>
<dbReference type="Proteomes" id="UP000247973">
    <property type="component" value="Unassembled WGS sequence"/>
</dbReference>
<protein>
    <submittedName>
        <fullName evidence="2">Uncharacterized protein</fullName>
    </submittedName>
</protein>
<evidence type="ECO:0000256" key="1">
    <source>
        <dbReference type="SAM" id="Phobius"/>
    </source>
</evidence>